<feature type="compositionally biased region" description="Basic and acidic residues" evidence="1">
    <location>
        <begin position="1"/>
        <end position="10"/>
    </location>
</feature>
<reference evidence="3" key="1">
    <citation type="journal article" date="2019" name="Int. J. Syst. Evol. Microbiol.">
        <title>The Global Catalogue of Microorganisms (GCM) 10K type strain sequencing project: providing services to taxonomists for standard genome sequencing and annotation.</title>
        <authorList>
            <consortium name="The Broad Institute Genomics Platform"/>
            <consortium name="The Broad Institute Genome Sequencing Center for Infectious Disease"/>
            <person name="Wu L."/>
            <person name="Ma J."/>
        </authorList>
    </citation>
    <scope>NUCLEOTIDE SEQUENCE [LARGE SCALE GENOMIC DNA]</scope>
    <source>
        <strain evidence="3">KCTC 42087</strain>
    </source>
</reference>
<name>A0ABW1A231_9ACTN</name>
<organism evidence="2 3">
    <name type="scientific">Actinomadura rugatobispora</name>
    <dbReference type="NCBI Taxonomy" id="1994"/>
    <lineage>
        <taxon>Bacteria</taxon>
        <taxon>Bacillati</taxon>
        <taxon>Actinomycetota</taxon>
        <taxon>Actinomycetes</taxon>
        <taxon>Streptosporangiales</taxon>
        <taxon>Thermomonosporaceae</taxon>
        <taxon>Actinomadura</taxon>
    </lineage>
</organism>
<dbReference type="EMBL" id="JBHSON010000028">
    <property type="protein sequence ID" value="MFC5748049.1"/>
    <property type="molecule type" value="Genomic_DNA"/>
</dbReference>
<dbReference type="Proteomes" id="UP001596074">
    <property type="component" value="Unassembled WGS sequence"/>
</dbReference>
<evidence type="ECO:0000313" key="3">
    <source>
        <dbReference type="Proteomes" id="UP001596074"/>
    </source>
</evidence>
<proteinExistence type="predicted"/>
<evidence type="ECO:0000313" key="2">
    <source>
        <dbReference type="EMBL" id="MFC5748049.1"/>
    </source>
</evidence>
<dbReference type="RefSeq" id="WP_378283687.1">
    <property type="nucleotide sequence ID" value="NZ_JBHSON010000028.1"/>
</dbReference>
<protein>
    <submittedName>
        <fullName evidence="2">Uncharacterized protein</fullName>
    </submittedName>
</protein>
<keyword evidence="3" id="KW-1185">Reference proteome</keyword>
<sequence>MSTQDTDRTVRSTRQVGHKSIPCDDYATHLQDWMDVNCGGPPR</sequence>
<evidence type="ECO:0000256" key="1">
    <source>
        <dbReference type="SAM" id="MobiDB-lite"/>
    </source>
</evidence>
<accession>A0ABW1A231</accession>
<comment type="caution">
    <text evidence="2">The sequence shown here is derived from an EMBL/GenBank/DDBJ whole genome shotgun (WGS) entry which is preliminary data.</text>
</comment>
<feature type="region of interest" description="Disordered" evidence="1">
    <location>
        <begin position="1"/>
        <end position="20"/>
    </location>
</feature>
<gene>
    <name evidence="2" type="ORF">ACFPZN_20660</name>
</gene>